<comment type="cofactor">
    <cofactor evidence="6">
        <name>Co(2+)</name>
        <dbReference type="ChEBI" id="CHEBI:48828"/>
    </cofactor>
    <cofactor evidence="6">
        <name>Zn(2+)</name>
        <dbReference type="ChEBI" id="CHEBI:29105"/>
    </cofactor>
    <cofactor evidence="6">
        <name>Mn(2+)</name>
        <dbReference type="ChEBI" id="CHEBI:29035"/>
    </cofactor>
    <cofactor evidence="6">
        <name>Fe(2+)</name>
        <dbReference type="ChEBI" id="CHEBI:29033"/>
    </cofactor>
    <text evidence="6">Binds 2 divalent metal cations per subunit. Has a high-affinity and a low affinity metal-binding site. The true nature of the physiological cofactor is under debate. The enzyme is active with cobalt, zinc, manganese or divalent iron ions. Most likely, methionine aminopeptidases function as mononuclear Fe(2+)-metalloproteases under physiological conditions, and the catalytically relevant metal-binding site has been assigned to the histidine-containing high-affinity site.</text>
</comment>
<evidence type="ECO:0000256" key="3">
    <source>
        <dbReference type="ARBA" id="ARBA00022670"/>
    </source>
</evidence>
<keyword evidence="2 6" id="KW-0031">Aminopeptidase</keyword>
<dbReference type="GO" id="GO:0046872">
    <property type="term" value="F:metal ion binding"/>
    <property type="evidence" value="ECO:0007669"/>
    <property type="project" value="UniProtKB-UniRule"/>
</dbReference>
<dbReference type="Pfam" id="PF00557">
    <property type="entry name" value="Peptidase_M24"/>
    <property type="match status" value="1"/>
</dbReference>
<evidence type="ECO:0000256" key="7">
    <source>
        <dbReference type="RuleBase" id="RU003653"/>
    </source>
</evidence>
<dbReference type="FunCoup" id="A0A1H9FQT2">
    <property type="interactions" value="372"/>
</dbReference>
<organism evidence="9 10">
    <name type="scientific">Neolewinella agarilytica</name>
    <dbReference type="NCBI Taxonomy" id="478744"/>
    <lineage>
        <taxon>Bacteria</taxon>
        <taxon>Pseudomonadati</taxon>
        <taxon>Bacteroidota</taxon>
        <taxon>Saprospiria</taxon>
        <taxon>Saprospirales</taxon>
        <taxon>Lewinellaceae</taxon>
        <taxon>Neolewinella</taxon>
    </lineage>
</organism>
<dbReference type="EC" id="3.4.11.18" evidence="6 7"/>
<feature type="domain" description="Peptidase M24" evidence="8">
    <location>
        <begin position="19"/>
        <end position="247"/>
    </location>
</feature>
<reference evidence="10" key="1">
    <citation type="submission" date="2016-10" db="EMBL/GenBank/DDBJ databases">
        <authorList>
            <person name="Varghese N."/>
            <person name="Submissions S."/>
        </authorList>
    </citation>
    <scope>NUCLEOTIDE SEQUENCE [LARGE SCALE GENOMIC DNA]</scope>
    <source>
        <strain evidence="10">DSM 24740</strain>
    </source>
</reference>
<dbReference type="NCBIfam" id="TIGR00500">
    <property type="entry name" value="met_pdase_I"/>
    <property type="match status" value="1"/>
</dbReference>
<dbReference type="AlphaFoldDB" id="A0A1H9FQT2"/>
<comment type="similarity">
    <text evidence="6">Belongs to the peptidase M24A family. Methionine aminopeptidase type 1 subfamily.</text>
</comment>
<feature type="binding site" evidence="6">
    <location>
        <position position="176"/>
    </location>
    <ligand>
        <name>a divalent metal cation</name>
        <dbReference type="ChEBI" id="CHEBI:60240"/>
        <label>2</label>
        <note>catalytic</note>
    </ligand>
</feature>
<dbReference type="GO" id="GO:0006508">
    <property type="term" value="P:proteolysis"/>
    <property type="evidence" value="ECO:0007669"/>
    <property type="project" value="UniProtKB-KW"/>
</dbReference>
<keyword evidence="5 6" id="KW-0378">Hydrolase</keyword>
<dbReference type="InterPro" id="IPR000994">
    <property type="entry name" value="Pept_M24"/>
</dbReference>
<evidence type="ECO:0000256" key="4">
    <source>
        <dbReference type="ARBA" id="ARBA00022723"/>
    </source>
</evidence>
<feature type="binding site" evidence="6">
    <location>
        <position position="112"/>
    </location>
    <ligand>
        <name>a divalent metal cation</name>
        <dbReference type="ChEBI" id="CHEBI:60240"/>
        <label>1</label>
    </ligand>
</feature>
<dbReference type="HAMAP" id="MF_01974">
    <property type="entry name" value="MetAP_1"/>
    <property type="match status" value="1"/>
</dbReference>
<dbReference type="RefSeq" id="WP_175489319.1">
    <property type="nucleotide sequence ID" value="NZ_FOFB01000009.1"/>
</dbReference>
<feature type="binding site" evidence="6">
    <location>
        <position position="209"/>
    </location>
    <ligand>
        <name>a divalent metal cation</name>
        <dbReference type="ChEBI" id="CHEBI:60240"/>
        <label>2</label>
        <note>catalytic</note>
    </ligand>
</feature>
<keyword evidence="3 6" id="KW-0645">Protease</keyword>
<dbReference type="InParanoid" id="A0A1H9FQT2"/>
<accession>A0A1H9FQT2</accession>
<evidence type="ECO:0000256" key="2">
    <source>
        <dbReference type="ARBA" id="ARBA00022438"/>
    </source>
</evidence>
<dbReference type="CDD" id="cd01086">
    <property type="entry name" value="MetAP1"/>
    <property type="match status" value="1"/>
</dbReference>
<evidence type="ECO:0000256" key="6">
    <source>
        <dbReference type="HAMAP-Rule" id="MF_01974"/>
    </source>
</evidence>
<comment type="catalytic activity">
    <reaction evidence="6 7">
        <text>Release of N-terminal amino acids, preferentially methionine, from peptides and arylamides.</text>
        <dbReference type="EC" id="3.4.11.18"/>
    </reaction>
</comment>
<dbReference type="STRING" id="478744.SAMN05444359_10966"/>
<keyword evidence="10" id="KW-1185">Reference proteome</keyword>
<dbReference type="GO" id="GO:0005829">
    <property type="term" value="C:cytosol"/>
    <property type="evidence" value="ECO:0007669"/>
    <property type="project" value="TreeGrafter"/>
</dbReference>
<feature type="binding site" evidence="6">
    <location>
        <position position="112"/>
    </location>
    <ligand>
        <name>a divalent metal cation</name>
        <dbReference type="ChEBI" id="CHEBI:60240"/>
        <label>2</label>
        <note>catalytic</note>
    </ligand>
</feature>
<sequence>MGRKDRKMIFKTPEEIERSRVACLLVTKTLTEVGKMLRPGLTGKEIDTFAEEFIRDHGAVPGFKGLYGCPSTLLVSRNEEVVHGLPDENQVFKDGDILSIDCGTIVNEFYGDAAYTFCVGDVAEDVMELCRHTKHSLYLGIDAAREGKRVGDISFAIQQYTEKVGGYGVVRELVGHGLGRSLHEAPDVPNFGKRGRGPVLKSGLIIAIEPMTTQGRKDVHSRSDGWTIVTRDGKPAAHYEHSIAITKGGGPADLMSDHRPIEEAIRNNPNLKEVDNLDEELVERYQPMAMMGE</sequence>
<dbReference type="SUPFAM" id="SSF55920">
    <property type="entry name" value="Creatinase/aminopeptidase"/>
    <property type="match status" value="1"/>
</dbReference>
<comment type="function">
    <text evidence="1 6">Removes the N-terminal methionine from nascent proteins. The N-terminal methionine is often cleaved when the second residue in the primary sequence is small and uncharged (Met-Ala-, Cys, Gly, Pro, Ser, Thr, or Val). Requires deformylation of the N(alpha)-formylated initiator methionine before it can be hydrolyzed.</text>
</comment>
<dbReference type="InterPro" id="IPR001714">
    <property type="entry name" value="Pept_M24_MAP"/>
</dbReference>
<dbReference type="InterPro" id="IPR036005">
    <property type="entry name" value="Creatinase/aminopeptidase-like"/>
</dbReference>
<protein>
    <recommendedName>
        <fullName evidence="6 7">Methionine aminopeptidase</fullName>
        <shortName evidence="6">MAP</shortName>
        <shortName evidence="6">MetAP</shortName>
        <ecNumber evidence="6 7">3.4.11.18</ecNumber>
    </recommendedName>
    <alternativeName>
        <fullName evidence="6">Peptidase M</fullName>
    </alternativeName>
</protein>
<dbReference type="PANTHER" id="PTHR43330">
    <property type="entry name" value="METHIONINE AMINOPEPTIDASE"/>
    <property type="match status" value="1"/>
</dbReference>
<evidence type="ECO:0000259" key="8">
    <source>
        <dbReference type="Pfam" id="PF00557"/>
    </source>
</evidence>
<gene>
    <name evidence="6" type="primary">map</name>
    <name evidence="9" type="ORF">SAMN05444359_10966</name>
</gene>
<dbReference type="InterPro" id="IPR002467">
    <property type="entry name" value="Pept_M24A_MAP1"/>
</dbReference>
<evidence type="ECO:0000313" key="10">
    <source>
        <dbReference type="Proteomes" id="UP000199021"/>
    </source>
</evidence>
<feature type="binding site" evidence="6">
    <location>
        <position position="240"/>
    </location>
    <ligand>
        <name>a divalent metal cation</name>
        <dbReference type="ChEBI" id="CHEBI:60240"/>
        <label>1</label>
    </ligand>
</feature>
<dbReference type="PANTHER" id="PTHR43330:SF27">
    <property type="entry name" value="METHIONINE AMINOPEPTIDASE"/>
    <property type="match status" value="1"/>
</dbReference>
<dbReference type="EMBL" id="FOFB01000009">
    <property type="protein sequence ID" value="SEQ40254.1"/>
    <property type="molecule type" value="Genomic_DNA"/>
</dbReference>
<dbReference type="PRINTS" id="PR00599">
    <property type="entry name" value="MAPEPTIDASE"/>
</dbReference>
<feature type="binding site" evidence="6">
    <location>
        <position position="101"/>
    </location>
    <ligand>
        <name>a divalent metal cation</name>
        <dbReference type="ChEBI" id="CHEBI:60240"/>
        <label>1</label>
    </ligand>
</feature>
<evidence type="ECO:0000313" key="9">
    <source>
        <dbReference type="EMBL" id="SEQ40254.1"/>
    </source>
</evidence>
<evidence type="ECO:0000256" key="1">
    <source>
        <dbReference type="ARBA" id="ARBA00002521"/>
    </source>
</evidence>
<dbReference type="Gene3D" id="3.90.230.10">
    <property type="entry name" value="Creatinase/methionine aminopeptidase superfamily"/>
    <property type="match status" value="1"/>
</dbReference>
<name>A0A1H9FQT2_9BACT</name>
<proteinExistence type="inferred from homology"/>
<comment type="subunit">
    <text evidence="6">Monomer.</text>
</comment>
<feature type="binding site" evidence="6">
    <location>
        <position position="83"/>
    </location>
    <ligand>
        <name>substrate</name>
    </ligand>
</feature>
<dbReference type="GO" id="GO:0004239">
    <property type="term" value="F:initiator methionyl aminopeptidase activity"/>
    <property type="evidence" value="ECO:0007669"/>
    <property type="project" value="UniProtKB-UniRule"/>
</dbReference>
<dbReference type="Proteomes" id="UP000199021">
    <property type="component" value="Unassembled WGS sequence"/>
</dbReference>
<feature type="binding site" evidence="6">
    <location>
        <position position="183"/>
    </location>
    <ligand>
        <name>substrate</name>
    </ligand>
</feature>
<feature type="binding site" evidence="6">
    <location>
        <position position="240"/>
    </location>
    <ligand>
        <name>a divalent metal cation</name>
        <dbReference type="ChEBI" id="CHEBI:60240"/>
        <label>2</label>
        <note>catalytic</note>
    </ligand>
</feature>
<dbReference type="GO" id="GO:0070006">
    <property type="term" value="F:metalloaminopeptidase activity"/>
    <property type="evidence" value="ECO:0007669"/>
    <property type="project" value="UniProtKB-UniRule"/>
</dbReference>
<evidence type="ECO:0000256" key="5">
    <source>
        <dbReference type="ARBA" id="ARBA00022801"/>
    </source>
</evidence>
<keyword evidence="4 6" id="KW-0479">Metal-binding</keyword>